<accession>A0A131YU80</accession>
<dbReference type="SUPFAM" id="SSF57362">
    <property type="entry name" value="BPTI-like"/>
    <property type="match status" value="2"/>
</dbReference>
<dbReference type="Gene3D" id="4.10.410.10">
    <property type="entry name" value="Pancreatic trypsin inhibitor Kunitz domain"/>
    <property type="match status" value="1"/>
</dbReference>
<feature type="chain" id="PRO_5007286126" evidence="1">
    <location>
        <begin position="19"/>
        <end position="166"/>
    </location>
</feature>
<keyword evidence="1" id="KW-0732">Signal</keyword>
<evidence type="ECO:0000313" key="2">
    <source>
        <dbReference type="EMBL" id="JAP82085.1"/>
    </source>
</evidence>
<evidence type="ECO:0000256" key="1">
    <source>
        <dbReference type="SAM" id="SignalP"/>
    </source>
</evidence>
<dbReference type="GO" id="GO:0004867">
    <property type="term" value="F:serine-type endopeptidase inhibitor activity"/>
    <property type="evidence" value="ECO:0007669"/>
    <property type="project" value="InterPro"/>
</dbReference>
<dbReference type="EMBL" id="GEDV01006472">
    <property type="protein sequence ID" value="JAP82085.1"/>
    <property type="molecule type" value="Transcribed_RNA"/>
</dbReference>
<protein>
    <submittedName>
        <fullName evidence="2">Pancreatic trypsin inhibitor</fullName>
    </submittedName>
</protein>
<organism evidence="2">
    <name type="scientific">Rhipicephalus appendiculatus</name>
    <name type="common">Brown ear tick</name>
    <dbReference type="NCBI Taxonomy" id="34631"/>
    <lineage>
        <taxon>Eukaryota</taxon>
        <taxon>Metazoa</taxon>
        <taxon>Ecdysozoa</taxon>
        <taxon>Arthropoda</taxon>
        <taxon>Chelicerata</taxon>
        <taxon>Arachnida</taxon>
        <taxon>Acari</taxon>
        <taxon>Parasitiformes</taxon>
        <taxon>Ixodida</taxon>
        <taxon>Ixodoidea</taxon>
        <taxon>Ixodidae</taxon>
        <taxon>Rhipicephalinae</taxon>
        <taxon>Rhipicephalus</taxon>
        <taxon>Rhipicephalus</taxon>
    </lineage>
</organism>
<name>A0A131YU80_RHIAP</name>
<dbReference type="InterPro" id="IPR036880">
    <property type="entry name" value="Kunitz_BPTI_sf"/>
</dbReference>
<reference evidence="2" key="1">
    <citation type="journal article" date="2016" name="Ticks Tick Borne Dis.">
        <title>De novo assembly and annotation of the salivary gland transcriptome of Rhipicephalus appendiculatus male and female ticks during blood feeding.</title>
        <authorList>
            <person name="de Castro M.H."/>
            <person name="de Klerk D."/>
            <person name="Pienaar R."/>
            <person name="Latif A.A."/>
            <person name="Rees D.J."/>
            <person name="Mans B.J."/>
        </authorList>
    </citation>
    <scope>NUCLEOTIDE SEQUENCE</scope>
    <source>
        <tissue evidence="2">Salivary glands</tissue>
    </source>
</reference>
<feature type="signal peptide" evidence="1">
    <location>
        <begin position="1"/>
        <end position="18"/>
    </location>
</feature>
<proteinExistence type="predicted"/>
<dbReference type="AlphaFoldDB" id="A0A131YU80"/>
<sequence length="166" mass="19197">MKFLALFFFLCCHGSVSGRRSAVTVASNSTRDRARCKIPGHVAGTYCENDTFQINYVFNNITKKCEFSPSVECGERSGNMFASGKECYSTCDRHSRCLKPKKGPFSWAGFYKGFIYNPERDTCEPVKYFQRKHLWPRTNLFNSTKECHDQCMPVAKRHLRSLQKYK</sequence>